<keyword evidence="3" id="KW-0808">Transferase</keyword>
<dbReference type="PROSITE" id="PS50011">
    <property type="entry name" value="PROTEIN_KINASE_DOM"/>
    <property type="match status" value="1"/>
</dbReference>
<dbReference type="EC" id="2.7.11.1" evidence="1"/>
<dbReference type="Gene3D" id="3.30.200.20">
    <property type="entry name" value="Phosphorylase Kinase, domain 1"/>
    <property type="match status" value="1"/>
</dbReference>
<keyword evidence="5" id="KW-0418">Kinase</keyword>
<accession>A0A1L9S169</accession>
<dbReference type="Gene3D" id="1.10.510.10">
    <property type="entry name" value="Transferase(Phosphotransferase) domain 1"/>
    <property type="match status" value="1"/>
</dbReference>
<evidence type="ECO:0000256" key="2">
    <source>
        <dbReference type="ARBA" id="ARBA00022527"/>
    </source>
</evidence>
<name>A0A1L9S169_ASPWE</name>
<dbReference type="GO" id="GO:0050684">
    <property type="term" value="P:regulation of mRNA processing"/>
    <property type="evidence" value="ECO:0007669"/>
    <property type="project" value="TreeGrafter"/>
</dbReference>
<evidence type="ECO:0000256" key="6">
    <source>
        <dbReference type="ARBA" id="ARBA00022840"/>
    </source>
</evidence>
<dbReference type="OrthoDB" id="5979581at2759"/>
<evidence type="ECO:0000313" key="12">
    <source>
        <dbReference type="Proteomes" id="UP000184383"/>
    </source>
</evidence>
<dbReference type="Proteomes" id="UP000184383">
    <property type="component" value="Unassembled WGS sequence"/>
</dbReference>
<evidence type="ECO:0000256" key="4">
    <source>
        <dbReference type="ARBA" id="ARBA00022741"/>
    </source>
</evidence>
<dbReference type="VEuPathDB" id="FungiDB:ASPWEDRAFT_124252"/>
<evidence type="ECO:0000256" key="5">
    <source>
        <dbReference type="ARBA" id="ARBA00022777"/>
    </source>
</evidence>
<keyword evidence="4 9" id="KW-0547">Nucleotide-binding</keyword>
<dbReference type="GO" id="GO:0004674">
    <property type="term" value="F:protein serine/threonine kinase activity"/>
    <property type="evidence" value="ECO:0007669"/>
    <property type="project" value="UniProtKB-KW"/>
</dbReference>
<dbReference type="EMBL" id="KV878209">
    <property type="protein sequence ID" value="OJJ40910.1"/>
    <property type="molecule type" value="Genomic_DNA"/>
</dbReference>
<keyword evidence="6 9" id="KW-0067">ATP-binding</keyword>
<evidence type="ECO:0000256" key="7">
    <source>
        <dbReference type="ARBA" id="ARBA00047899"/>
    </source>
</evidence>
<reference evidence="12" key="1">
    <citation type="journal article" date="2017" name="Genome Biol.">
        <title>Comparative genomics reveals high biological diversity and specific adaptations in the industrially and medically important fungal genus Aspergillus.</title>
        <authorList>
            <person name="de Vries R.P."/>
            <person name="Riley R."/>
            <person name="Wiebenga A."/>
            <person name="Aguilar-Osorio G."/>
            <person name="Amillis S."/>
            <person name="Uchima C.A."/>
            <person name="Anderluh G."/>
            <person name="Asadollahi M."/>
            <person name="Askin M."/>
            <person name="Barry K."/>
            <person name="Battaglia E."/>
            <person name="Bayram O."/>
            <person name="Benocci T."/>
            <person name="Braus-Stromeyer S.A."/>
            <person name="Caldana C."/>
            <person name="Canovas D."/>
            <person name="Cerqueira G.C."/>
            <person name="Chen F."/>
            <person name="Chen W."/>
            <person name="Choi C."/>
            <person name="Clum A."/>
            <person name="Dos Santos R.A."/>
            <person name="Damasio A.R."/>
            <person name="Diallinas G."/>
            <person name="Emri T."/>
            <person name="Fekete E."/>
            <person name="Flipphi M."/>
            <person name="Freyberg S."/>
            <person name="Gallo A."/>
            <person name="Gournas C."/>
            <person name="Habgood R."/>
            <person name="Hainaut M."/>
            <person name="Harispe M.L."/>
            <person name="Henrissat B."/>
            <person name="Hilden K.S."/>
            <person name="Hope R."/>
            <person name="Hossain A."/>
            <person name="Karabika E."/>
            <person name="Karaffa L."/>
            <person name="Karanyi Z."/>
            <person name="Krasevec N."/>
            <person name="Kuo A."/>
            <person name="Kusch H."/>
            <person name="LaButti K."/>
            <person name="Lagendijk E.L."/>
            <person name="Lapidus A."/>
            <person name="Levasseur A."/>
            <person name="Lindquist E."/>
            <person name="Lipzen A."/>
            <person name="Logrieco A.F."/>
            <person name="MacCabe A."/>
            <person name="Maekelae M.R."/>
            <person name="Malavazi I."/>
            <person name="Melin P."/>
            <person name="Meyer V."/>
            <person name="Mielnichuk N."/>
            <person name="Miskei M."/>
            <person name="Molnar A.P."/>
            <person name="Mule G."/>
            <person name="Ngan C.Y."/>
            <person name="Orejas M."/>
            <person name="Orosz E."/>
            <person name="Ouedraogo J.P."/>
            <person name="Overkamp K.M."/>
            <person name="Park H.-S."/>
            <person name="Perrone G."/>
            <person name="Piumi F."/>
            <person name="Punt P.J."/>
            <person name="Ram A.F."/>
            <person name="Ramon A."/>
            <person name="Rauscher S."/>
            <person name="Record E."/>
            <person name="Riano-Pachon D.M."/>
            <person name="Robert V."/>
            <person name="Roehrig J."/>
            <person name="Ruller R."/>
            <person name="Salamov A."/>
            <person name="Salih N.S."/>
            <person name="Samson R.A."/>
            <person name="Sandor E."/>
            <person name="Sanguinetti M."/>
            <person name="Schuetze T."/>
            <person name="Sepcic K."/>
            <person name="Shelest E."/>
            <person name="Sherlock G."/>
            <person name="Sophianopoulou V."/>
            <person name="Squina F.M."/>
            <person name="Sun H."/>
            <person name="Susca A."/>
            <person name="Todd R.B."/>
            <person name="Tsang A."/>
            <person name="Unkles S.E."/>
            <person name="van de Wiele N."/>
            <person name="van Rossen-Uffink D."/>
            <person name="Oliveira J.V."/>
            <person name="Vesth T.C."/>
            <person name="Visser J."/>
            <person name="Yu J.-H."/>
            <person name="Zhou M."/>
            <person name="Andersen M.R."/>
            <person name="Archer D.B."/>
            <person name="Baker S.E."/>
            <person name="Benoit I."/>
            <person name="Brakhage A.A."/>
            <person name="Braus G.H."/>
            <person name="Fischer R."/>
            <person name="Frisvad J.C."/>
            <person name="Goldman G.H."/>
            <person name="Houbraken J."/>
            <person name="Oakley B."/>
            <person name="Pocsi I."/>
            <person name="Scazzocchio C."/>
            <person name="Seiboth B."/>
            <person name="vanKuyk P.A."/>
            <person name="Wortman J."/>
            <person name="Dyer P.S."/>
            <person name="Grigoriev I.V."/>
        </authorList>
    </citation>
    <scope>NUCLEOTIDE SEQUENCE [LARGE SCALE GENOMIC DNA]</scope>
    <source>
        <strain evidence="12">DTO 134E9</strain>
    </source>
</reference>
<dbReference type="PROSITE" id="PS00107">
    <property type="entry name" value="PROTEIN_KINASE_ATP"/>
    <property type="match status" value="1"/>
</dbReference>
<dbReference type="InterPro" id="IPR000719">
    <property type="entry name" value="Prot_kinase_dom"/>
</dbReference>
<protein>
    <recommendedName>
        <fullName evidence="1">non-specific serine/threonine protein kinase</fullName>
        <ecNumber evidence="1">2.7.11.1</ecNumber>
    </recommendedName>
</protein>
<dbReference type="SMART" id="SM00220">
    <property type="entry name" value="S_TKc"/>
    <property type="match status" value="1"/>
</dbReference>
<organism evidence="11 12">
    <name type="scientific">Aspergillus wentii DTO 134E9</name>
    <dbReference type="NCBI Taxonomy" id="1073089"/>
    <lineage>
        <taxon>Eukaryota</taxon>
        <taxon>Fungi</taxon>
        <taxon>Dikarya</taxon>
        <taxon>Ascomycota</taxon>
        <taxon>Pezizomycotina</taxon>
        <taxon>Eurotiomycetes</taxon>
        <taxon>Eurotiomycetidae</taxon>
        <taxon>Eurotiales</taxon>
        <taxon>Aspergillaceae</taxon>
        <taxon>Aspergillus</taxon>
        <taxon>Aspergillus subgen. Cremei</taxon>
    </lineage>
</organism>
<dbReference type="Pfam" id="PF00069">
    <property type="entry name" value="Pkinase"/>
    <property type="match status" value="1"/>
</dbReference>
<dbReference type="InterPro" id="IPR017441">
    <property type="entry name" value="Protein_kinase_ATP_BS"/>
</dbReference>
<dbReference type="SUPFAM" id="SSF56112">
    <property type="entry name" value="Protein kinase-like (PK-like)"/>
    <property type="match status" value="1"/>
</dbReference>
<evidence type="ECO:0000256" key="3">
    <source>
        <dbReference type="ARBA" id="ARBA00022679"/>
    </source>
</evidence>
<evidence type="ECO:0000259" key="10">
    <source>
        <dbReference type="PROSITE" id="PS50011"/>
    </source>
</evidence>
<dbReference type="PANTHER" id="PTHR47634">
    <property type="entry name" value="PROTEIN KINASE DOMAIN-CONTAINING PROTEIN-RELATED"/>
    <property type="match status" value="1"/>
</dbReference>
<dbReference type="AlphaFoldDB" id="A0A1L9S169"/>
<dbReference type="GO" id="GO:0005524">
    <property type="term" value="F:ATP binding"/>
    <property type="evidence" value="ECO:0007669"/>
    <property type="project" value="UniProtKB-UniRule"/>
</dbReference>
<sequence length="432" mass="48766">MTTPPSSELPKSREEWRFHYLGTPVEWIESYRPGRYHPVHFGDTFKDSRYRVIRKLGYGSFSTVWLARDRELYRYVALKILMAKPGAAQNELTIHQALSQSTSNHPGKSNIMNIIESFEHTGPNGVHCCLVFDVMGPSVGHAVEELPNTLIKGSGYRRRYPVWMAKSILRQTLLGIEFLHQNGISHGDMQQRNLLFSVKDLSSISEDELAGENEASEPVRRLDGKEDIWAPKYLALNESLVDYADVGSDFKIKISDLGAAFFVSDPPKESFTPVGLRSPELVFENKINKDQDIWSFGCSIYELLTGKLLFAVADMGDDEEIDDDHFLQFHDILGPLPGRLIAQYPRAHLYCNEAGEIITRYIGKIPEGADPAGLEPLPSLEECFDKKKPAELSDEEAGVVKKLLRWILDYDPAKRPSASELLAHPWFAEDAQ</sequence>
<dbReference type="RefSeq" id="XP_040694586.1">
    <property type="nucleotide sequence ID" value="XM_040829184.1"/>
</dbReference>
<comment type="catalytic activity">
    <reaction evidence="7">
        <text>L-threonyl-[protein] + ATP = O-phospho-L-threonyl-[protein] + ADP + H(+)</text>
        <dbReference type="Rhea" id="RHEA:46608"/>
        <dbReference type="Rhea" id="RHEA-COMP:11060"/>
        <dbReference type="Rhea" id="RHEA-COMP:11605"/>
        <dbReference type="ChEBI" id="CHEBI:15378"/>
        <dbReference type="ChEBI" id="CHEBI:30013"/>
        <dbReference type="ChEBI" id="CHEBI:30616"/>
        <dbReference type="ChEBI" id="CHEBI:61977"/>
        <dbReference type="ChEBI" id="CHEBI:456216"/>
        <dbReference type="EC" id="2.7.11.1"/>
    </reaction>
</comment>
<feature type="binding site" evidence="9">
    <location>
        <position position="79"/>
    </location>
    <ligand>
        <name>ATP</name>
        <dbReference type="ChEBI" id="CHEBI:30616"/>
    </ligand>
</feature>
<evidence type="ECO:0000256" key="8">
    <source>
        <dbReference type="ARBA" id="ARBA00048679"/>
    </source>
</evidence>
<proteinExistence type="predicted"/>
<dbReference type="GeneID" id="63745032"/>
<dbReference type="InterPro" id="IPR011009">
    <property type="entry name" value="Kinase-like_dom_sf"/>
</dbReference>
<evidence type="ECO:0000313" key="11">
    <source>
        <dbReference type="EMBL" id="OJJ40910.1"/>
    </source>
</evidence>
<gene>
    <name evidence="11" type="ORF">ASPWEDRAFT_124252</name>
</gene>
<dbReference type="STRING" id="1073089.A0A1L9S169"/>
<dbReference type="InterPro" id="IPR051334">
    <property type="entry name" value="SRPK"/>
</dbReference>
<dbReference type="PANTHER" id="PTHR47634:SF9">
    <property type="entry name" value="PROTEIN KINASE DOMAIN-CONTAINING PROTEIN-RELATED"/>
    <property type="match status" value="1"/>
</dbReference>
<keyword evidence="2" id="KW-0723">Serine/threonine-protein kinase</keyword>
<keyword evidence="12" id="KW-1185">Reference proteome</keyword>
<evidence type="ECO:0000256" key="1">
    <source>
        <dbReference type="ARBA" id="ARBA00012513"/>
    </source>
</evidence>
<feature type="domain" description="Protein kinase" evidence="10">
    <location>
        <begin position="50"/>
        <end position="427"/>
    </location>
</feature>
<comment type="catalytic activity">
    <reaction evidence="8">
        <text>L-seryl-[protein] + ATP = O-phospho-L-seryl-[protein] + ADP + H(+)</text>
        <dbReference type="Rhea" id="RHEA:17989"/>
        <dbReference type="Rhea" id="RHEA-COMP:9863"/>
        <dbReference type="Rhea" id="RHEA-COMP:11604"/>
        <dbReference type="ChEBI" id="CHEBI:15378"/>
        <dbReference type="ChEBI" id="CHEBI:29999"/>
        <dbReference type="ChEBI" id="CHEBI:30616"/>
        <dbReference type="ChEBI" id="CHEBI:83421"/>
        <dbReference type="ChEBI" id="CHEBI:456216"/>
        <dbReference type="EC" id="2.7.11.1"/>
    </reaction>
</comment>
<dbReference type="GO" id="GO:0000245">
    <property type="term" value="P:spliceosomal complex assembly"/>
    <property type="evidence" value="ECO:0007669"/>
    <property type="project" value="TreeGrafter"/>
</dbReference>
<evidence type="ECO:0000256" key="9">
    <source>
        <dbReference type="PROSITE-ProRule" id="PRU10141"/>
    </source>
</evidence>